<comment type="caution">
    <text evidence="1">The sequence shown here is derived from an EMBL/GenBank/DDBJ whole genome shotgun (WGS) entry which is preliminary data.</text>
</comment>
<sequence>MREGWLRTGEGMAFTVGAVTEVAQLLAKGEGRPGAFTPARLFGPEVALAAGAEFVVPA</sequence>
<evidence type="ECO:0000313" key="1">
    <source>
        <dbReference type="EMBL" id="PQM46926.1"/>
    </source>
</evidence>
<reference evidence="1 2" key="1">
    <citation type="journal article" date="2017" name="Int. J. Syst. Evol. Microbiol.">
        <title>Mycobacterium talmoniae sp. nov., a slowly growing mycobacterium isolated from human respiratory samples.</title>
        <authorList>
            <person name="Davidson R.M."/>
            <person name="DeGroote M.A."/>
            <person name="Marola J.L."/>
            <person name="Buss S."/>
            <person name="Jones V."/>
            <person name="McNeil M.R."/>
            <person name="Freifeld A.G."/>
            <person name="Elaine Epperson L."/>
            <person name="Hasan N.A."/>
            <person name="Jackson M."/>
            <person name="Iwen P.C."/>
            <person name="Salfinger M."/>
            <person name="Strong M."/>
        </authorList>
    </citation>
    <scope>NUCLEOTIDE SEQUENCE [LARGE SCALE GENOMIC DNA]</scope>
    <source>
        <strain evidence="1 2">ATCC BAA-2683</strain>
    </source>
</reference>
<dbReference type="EMBL" id="PPEA01000419">
    <property type="protein sequence ID" value="PQM46926.1"/>
    <property type="molecule type" value="Genomic_DNA"/>
</dbReference>
<organism evidence="1 2">
    <name type="scientific">Mycobacterium talmoniae</name>
    <dbReference type="NCBI Taxonomy" id="1858794"/>
    <lineage>
        <taxon>Bacteria</taxon>
        <taxon>Bacillati</taxon>
        <taxon>Actinomycetota</taxon>
        <taxon>Actinomycetes</taxon>
        <taxon>Mycobacteriales</taxon>
        <taxon>Mycobacteriaceae</taxon>
        <taxon>Mycobacterium</taxon>
    </lineage>
</organism>
<proteinExistence type="predicted"/>
<gene>
    <name evidence="1" type="ORF">C1Y40_02902</name>
</gene>
<accession>A0A2S8BJZ0</accession>
<dbReference type="AlphaFoldDB" id="A0A2S8BJZ0"/>
<dbReference type="Proteomes" id="UP000238296">
    <property type="component" value="Unassembled WGS sequence"/>
</dbReference>
<name>A0A2S8BJZ0_9MYCO</name>
<protein>
    <submittedName>
        <fullName evidence="1">Uncharacterized protein</fullName>
    </submittedName>
</protein>
<evidence type="ECO:0000313" key="2">
    <source>
        <dbReference type="Proteomes" id="UP000238296"/>
    </source>
</evidence>